<dbReference type="InterPro" id="IPR011990">
    <property type="entry name" value="TPR-like_helical_dom_sf"/>
</dbReference>
<evidence type="ECO:0000313" key="2">
    <source>
        <dbReference type="Proteomes" id="UP000182284"/>
    </source>
</evidence>
<dbReference type="SUPFAM" id="SSF48452">
    <property type="entry name" value="TPR-like"/>
    <property type="match status" value="1"/>
</dbReference>
<name>A0A1G7G8C9_9RHOB</name>
<sequence length="151" mass="17264">MLEDVANRFWTAQLWDEHRKTMDALIAQTQSADHARDCCDRLITRQEVDLAMTYCERAYQIEPTSDAVLYTLTYVYNLAKRGEDARRIAQEGLTLYPSSVPLMYEMAWAIAISGDQEGAIAYATDIYARANSAGLIQAELLQEFLEKAREW</sequence>
<reference evidence="1 2" key="1">
    <citation type="submission" date="2016-10" db="EMBL/GenBank/DDBJ databases">
        <authorList>
            <person name="de Groot N.N."/>
        </authorList>
    </citation>
    <scope>NUCLEOTIDE SEQUENCE [LARGE SCALE GENOMIC DNA]</scope>
    <source>
        <strain evidence="1 2">DSM 27375</strain>
    </source>
</reference>
<evidence type="ECO:0008006" key="3">
    <source>
        <dbReference type="Google" id="ProtNLM"/>
    </source>
</evidence>
<gene>
    <name evidence="1" type="ORF">SAMN04488117_101441</name>
</gene>
<dbReference type="Gene3D" id="1.25.40.10">
    <property type="entry name" value="Tetratricopeptide repeat domain"/>
    <property type="match status" value="1"/>
</dbReference>
<organism evidence="1 2">
    <name type="scientific">Celeribacter baekdonensis</name>
    <dbReference type="NCBI Taxonomy" id="875171"/>
    <lineage>
        <taxon>Bacteria</taxon>
        <taxon>Pseudomonadati</taxon>
        <taxon>Pseudomonadota</taxon>
        <taxon>Alphaproteobacteria</taxon>
        <taxon>Rhodobacterales</taxon>
        <taxon>Roseobacteraceae</taxon>
        <taxon>Celeribacter</taxon>
    </lineage>
</organism>
<dbReference type="AlphaFoldDB" id="A0A1G7G8C9"/>
<protein>
    <recommendedName>
        <fullName evidence="3">Tetratricopeptide repeat-containing protein</fullName>
    </recommendedName>
</protein>
<accession>A0A1G7G8C9</accession>
<evidence type="ECO:0000313" key="1">
    <source>
        <dbReference type="EMBL" id="SDE84371.1"/>
    </source>
</evidence>
<dbReference type="OrthoDB" id="9837241at2"/>
<dbReference type="EMBL" id="FNBL01000001">
    <property type="protein sequence ID" value="SDE84371.1"/>
    <property type="molecule type" value="Genomic_DNA"/>
</dbReference>
<proteinExistence type="predicted"/>
<dbReference type="Proteomes" id="UP000182284">
    <property type="component" value="Unassembled WGS sequence"/>
</dbReference>
<dbReference type="RefSeq" id="WP_074640560.1">
    <property type="nucleotide sequence ID" value="NZ_FNBL01000001.1"/>
</dbReference>